<dbReference type="OrthoDB" id="7031460at2"/>
<organism evidence="2 3">
    <name type="scientific">Ferrimonas marina</name>
    <dbReference type="NCBI Taxonomy" id="299255"/>
    <lineage>
        <taxon>Bacteria</taxon>
        <taxon>Pseudomonadati</taxon>
        <taxon>Pseudomonadota</taxon>
        <taxon>Gammaproteobacteria</taxon>
        <taxon>Alteromonadales</taxon>
        <taxon>Ferrimonadaceae</taxon>
        <taxon>Ferrimonas</taxon>
    </lineage>
</organism>
<name>A0A1M5TY88_9GAMM</name>
<keyword evidence="3" id="KW-1185">Reference proteome</keyword>
<feature type="region of interest" description="Disordered" evidence="1">
    <location>
        <begin position="1"/>
        <end position="69"/>
    </location>
</feature>
<feature type="compositionally biased region" description="Basic and acidic residues" evidence="1">
    <location>
        <begin position="33"/>
        <end position="62"/>
    </location>
</feature>
<evidence type="ECO:0000313" key="2">
    <source>
        <dbReference type="EMBL" id="SHH55570.1"/>
    </source>
</evidence>
<proteinExistence type="predicted"/>
<evidence type="ECO:0000313" key="3">
    <source>
        <dbReference type="Proteomes" id="UP000184268"/>
    </source>
</evidence>
<evidence type="ECO:0000256" key="1">
    <source>
        <dbReference type="SAM" id="MobiDB-lite"/>
    </source>
</evidence>
<dbReference type="Proteomes" id="UP000184268">
    <property type="component" value="Unassembled WGS sequence"/>
</dbReference>
<dbReference type="EMBL" id="FQXG01000003">
    <property type="protein sequence ID" value="SHH55570.1"/>
    <property type="molecule type" value="Genomic_DNA"/>
</dbReference>
<gene>
    <name evidence="2" type="ORF">SAMN02745129_2323</name>
</gene>
<sequence>MGILSRTGTADAAPHYSDNHIGEPAWSGASSDAFDKTMADQLERFIHSEAHRQGHNDQRNDRQPAPNLFHPDFLGGWPHRLWHDRYSLGFSTSRSNGR</sequence>
<accession>A0A1M5TY88</accession>
<protein>
    <submittedName>
        <fullName evidence="2">Uncharacterized protein</fullName>
    </submittedName>
</protein>
<dbReference type="AlphaFoldDB" id="A0A1M5TY88"/>
<reference evidence="2 3" key="1">
    <citation type="submission" date="2016-11" db="EMBL/GenBank/DDBJ databases">
        <authorList>
            <person name="Jaros S."/>
            <person name="Januszkiewicz K."/>
            <person name="Wedrychowicz H."/>
        </authorList>
    </citation>
    <scope>NUCLEOTIDE SEQUENCE [LARGE SCALE GENOMIC DNA]</scope>
    <source>
        <strain evidence="2 3">DSM 16917</strain>
    </source>
</reference>
<dbReference type="RefSeq" id="WP_067655843.1">
    <property type="nucleotide sequence ID" value="NZ_FQXG01000003.1"/>
</dbReference>
<dbReference type="STRING" id="299255.SAMN02745129_2323"/>